<proteinExistence type="predicted"/>
<organism evidence="2">
    <name type="scientific">Arundo donax</name>
    <name type="common">Giant reed</name>
    <name type="synonym">Donax arundinaceus</name>
    <dbReference type="NCBI Taxonomy" id="35708"/>
    <lineage>
        <taxon>Eukaryota</taxon>
        <taxon>Viridiplantae</taxon>
        <taxon>Streptophyta</taxon>
        <taxon>Embryophyta</taxon>
        <taxon>Tracheophyta</taxon>
        <taxon>Spermatophyta</taxon>
        <taxon>Magnoliopsida</taxon>
        <taxon>Liliopsida</taxon>
        <taxon>Poales</taxon>
        <taxon>Poaceae</taxon>
        <taxon>PACMAD clade</taxon>
        <taxon>Arundinoideae</taxon>
        <taxon>Arundineae</taxon>
        <taxon>Arundo</taxon>
    </lineage>
</organism>
<accession>A0A0A9ECX7</accession>
<keyword evidence="1" id="KW-0472">Membrane</keyword>
<dbReference type="AlphaFoldDB" id="A0A0A9ECX7"/>
<sequence length="45" mass="5275">MWIVPSRRKSTFLLTSVFPNIIFLESLGSIQSFYCWIQIVHCSPE</sequence>
<reference evidence="2" key="2">
    <citation type="journal article" date="2015" name="Data Brief">
        <title>Shoot transcriptome of the giant reed, Arundo donax.</title>
        <authorList>
            <person name="Barrero R.A."/>
            <person name="Guerrero F.D."/>
            <person name="Moolhuijzen P."/>
            <person name="Goolsby J.A."/>
            <person name="Tidwell J."/>
            <person name="Bellgard S.E."/>
            <person name="Bellgard M.I."/>
        </authorList>
    </citation>
    <scope>NUCLEOTIDE SEQUENCE</scope>
    <source>
        <tissue evidence="2">Shoot tissue taken approximately 20 cm above the soil surface</tissue>
    </source>
</reference>
<feature type="transmembrane region" description="Helical" evidence="1">
    <location>
        <begin position="12"/>
        <end position="34"/>
    </location>
</feature>
<name>A0A0A9ECX7_ARUDO</name>
<protein>
    <submittedName>
        <fullName evidence="2">Uncharacterized protein</fullName>
    </submittedName>
</protein>
<dbReference type="EMBL" id="GBRH01199311">
    <property type="protein sequence ID" value="JAD98584.1"/>
    <property type="molecule type" value="Transcribed_RNA"/>
</dbReference>
<evidence type="ECO:0000256" key="1">
    <source>
        <dbReference type="SAM" id="Phobius"/>
    </source>
</evidence>
<keyword evidence="1" id="KW-1133">Transmembrane helix</keyword>
<keyword evidence="1" id="KW-0812">Transmembrane</keyword>
<evidence type="ECO:0000313" key="2">
    <source>
        <dbReference type="EMBL" id="JAD98584.1"/>
    </source>
</evidence>
<reference evidence="2" key="1">
    <citation type="submission" date="2014-09" db="EMBL/GenBank/DDBJ databases">
        <authorList>
            <person name="Magalhaes I.L.F."/>
            <person name="Oliveira U."/>
            <person name="Santos F.R."/>
            <person name="Vidigal T.H.D.A."/>
            <person name="Brescovit A.D."/>
            <person name="Santos A.J."/>
        </authorList>
    </citation>
    <scope>NUCLEOTIDE SEQUENCE</scope>
    <source>
        <tissue evidence="2">Shoot tissue taken approximately 20 cm above the soil surface</tissue>
    </source>
</reference>